<keyword evidence="3" id="KW-0175">Coiled coil</keyword>
<accession>A0A158QG40</accession>
<feature type="repeat" description="ANK" evidence="4">
    <location>
        <begin position="1008"/>
        <end position="1040"/>
    </location>
</feature>
<dbReference type="InterPro" id="IPR002110">
    <property type="entry name" value="Ankyrin_rpt"/>
</dbReference>
<feature type="compositionally biased region" description="Low complexity" evidence="6">
    <location>
        <begin position="728"/>
        <end position="769"/>
    </location>
</feature>
<feature type="region of interest" description="Disordered" evidence="6">
    <location>
        <begin position="2276"/>
        <end position="2311"/>
    </location>
</feature>
<feature type="compositionally biased region" description="Low complexity" evidence="6">
    <location>
        <begin position="2024"/>
        <end position="2035"/>
    </location>
</feature>
<dbReference type="GO" id="GO:0003723">
    <property type="term" value="F:RNA binding"/>
    <property type="evidence" value="ECO:0007669"/>
    <property type="project" value="UniProtKB-UniRule"/>
</dbReference>
<evidence type="ECO:0000259" key="7">
    <source>
        <dbReference type="SMART" id="SM00322"/>
    </source>
</evidence>
<feature type="region of interest" description="Disordered" evidence="6">
    <location>
        <begin position="1899"/>
        <end position="2043"/>
    </location>
</feature>
<feature type="repeat" description="ANK" evidence="4">
    <location>
        <begin position="386"/>
        <end position="418"/>
    </location>
</feature>
<dbReference type="Proteomes" id="UP000274504">
    <property type="component" value="Unassembled WGS sequence"/>
</dbReference>
<feature type="repeat" description="ANK" evidence="4">
    <location>
        <begin position="906"/>
        <end position="938"/>
    </location>
</feature>
<feature type="repeat" description="ANK" evidence="4">
    <location>
        <begin position="1143"/>
        <end position="1175"/>
    </location>
</feature>
<feature type="repeat" description="ANK" evidence="4">
    <location>
        <begin position="419"/>
        <end position="447"/>
    </location>
</feature>
<feature type="compositionally biased region" description="Low complexity" evidence="6">
    <location>
        <begin position="705"/>
        <end position="715"/>
    </location>
</feature>
<evidence type="ECO:0000313" key="8">
    <source>
        <dbReference type="EMBL" id="VDL62380.1"/>
    </source>
</evidence>
<feature type="region of interest" description="Disordered" evidence="6">
    <location>
        <begin position="2123"/>
        <end position="2144"/>
    </location>
</feature>
<name>A0A158QG40_HYMDI</name>
<dbReference type="FunFam" id="1.25.40.20:FF:000131">
    <property type="entry name" value="ankyrin repeat domain-containing protein 17 isoform X1"/>
    <property type="match status" value="1"/>
</dbReference>
<feature type="compositionally biased region" description="Basic and acidic residues" evidence="6">
    <location>
        <begin position="1415"/>
        <end position="1426"/>
    </location>
</feature>
<dbReference type="PRINTS" id="PR01415">
    <property type="entry name" value="ANKYRIN"/>
</dbReference>
<gene>
    <name evidence="8" type="ORF">HDID_LOCUS9938</name>
</gene>
<dbReference type="Pfam" id="PF00023">
    <property type="entry name" value="Ank"/>
    <property type="match status" value="2"/>
</dbReference>
<feature type="repeat" description="ANK" evidence="4">
    <location>
        <begin position="253"/>
        <end position="285"/>
    </location>
</feature>
<evidence type="ECO:0000313" key="9">
    <source>
        <dbReference type="Proteomes" id="UP000274504"/>
    </source>
</evidence>
<evidence type="ECO:0000256" key="2">
    <source>
        <dbReference type="ARBA" id="ARBA00023043"/>
    </source>
</evidence>
<feature type="repeat" description="ANK" evidence="4">
    <location>
        <begin position="873"/>
        <end position="905"/>
    </location>
</feature>
<evidence type="ECO:0000256" key="4">
    <source>
        <dbReference type="PROSITE-ProRule" id="PRU00023"/>
    </source>
</evidence>
<dbReference type="WBParaSite" id="HDID_0000994001-mRNA-1">
    <property type="protein sequence ID" value="HDID_0000994001-mRNA-1"/>
    <property type="gene ID" value="HDID_0000994001"/>
</dbReference>
<feature type="region of interest" description="Disordered" evidence="6">
    <location>
        <begin position="1797"/>
        <end position="1816"/>
    </location>
</feature>
<evidence type="ECO:0000256" key="3">
    <source>
        <dbReference type="ARBA" id="ARBA00023054"/>
    </source>
</evidence>
<keyword evidence="5" id="KW-0694">RNA-binding</keyword>
<evidence type="ECO:0000256" key="5">
    <source>
        <dbReference type="PROSITE-ProRule" id="PRU00117"/>
    </source>
</evidence>
<dbReference type="SMART" id="SM00322">
    <property type="entry name" value="KH"/>
    <property type="match status" value="1"/>
</dbReference>
<feature type="region of interest" description="Disordered" evidence="6">
    <location>
        <begin position="1600"/>
        <end position="1631"/>
    </location>
</feature>
<feature type="region of interest" description="Disordered" evidence="6">
    <location>
        <begin position="1413"/>
        <end position="1557"/>
    </location>
</feature>
<feature type="compositionally biased region" description="Polar residues" evidence="6">
    <location>
        <begin position="2280"/>
        <end position="2292"/>
    </location>
</feature>
<dbReference type="GO" id="GO:0005737">
    <property type="term" value="C:cytoplasm"/>
    <property type="evidence" value="ECO:0007669"/>
    <property type="project" value="TreeGrafter"/>
</dbReference>
<feature type="compositionally biased region" description="Basic residues" evidence="6">
    <location>
        <begin position="1427"/>
        <end position="1438"/>
    </location>
</feature>
<dbReference type="SMART" id="SM00248">
    <property type="entry name" value="ANK"/>
    <property type="match status" value="24"/>
</dbReference>
<dbReference type="PANTHER" id="PTHR23206">
    <property type="entry name" value="MASK PROTEIN"/>
    <property type="match status" value="1"/>
</dbReference>
<feature type="repeat" description="ANK" evidence="4">
    <location>
        <begin position="940"/>
        <end position="972"/>
    </location>
</feature>
<keyword evidence="2 4" id="KW-0040">ANK repeat</keyword>
<dbReference type="FunFam" id="1.25.40.20:FF:000398">
    <property type="entry name" value="ankyrin repeat and KH domain-containing protein 1 isoform X3"/>
    <property type="match status" value="1"/>
</dbReference>
<feature type="compositionally biased region" description="Low complexity" evidence="6">
    <location>
        <begin position="2326"/>
        <end position="2340"/>
    </location>
</feature>
<feature type="region of interest" description="Disordered" evidence="6">
    <location>
        <begin position="2225"/>
        <end position="2255"/>
    </location>
</feature>
<feature type="compositionally biased region" description="Low complexity" evidence="6">
    <location>
        <begin position="2349"/>
        <end position="2374"/>
    </location>
</feature>
<feature type="repeat" description="ANK" evidence="4">
    <location>
        <begin position="286"/>
        <end position="318"/>
    </location>
</feature>
<feature type="repeat" description="ANK" evidence="4">
    <location>
        <begin position="220"/>
        <end position="252"/>
    </location>
</feature>
<dbReference type="SUPFAM" id="SSF54791">
    <property type="entry name" value="Eukaryotic type KH-domain (KH-domain type I)"/>
    <property type="match status" value="1"/>
</dbReference>
<feature type="repeat" description="ANK" evidence="4">
    <location>
        <begin position="85"/>
        <end position="117"/>
    </location>
</feature>
<feature type="region of interest" description="Disordered" evidence="6">
    <location>
        <begin position="2176"/>
        <end position="2213"/>
    </location>
</feature>
<feature type="repeat" description="ANK" evidence="4">
    <location>
        <begin position="186"/>
        <end position="218"/>
    </location>
</feature>
<dbReference type="EMBL" id="UYSG01011450">
    <property type="protein sequence ID" value="VDL62380.1"/>
    <property type="molecule type" value="Genomic_DNA"/>
</dbReference>
<dbReference type="InterPro" id="IPR004087">
    <property type="entry name" value="KH_dom"/>
</dbReference>
<feature type="repeat" description="ANK" evidence="4">
    <location>
        <begin position="454"/>
        <end position="486"/>
    </location>
</feature>
<reference evidence="10" key="1">
    <citation type="submission" date="2016-04" db="UniProtKB">
        <authorList>
            <consortium name="WormBaseParasite"/>
        </authorList>
    </citation>
    <scope>IDENTIFICATION</scope>
</reference>
<dbReference type="PROSITE" id="PS50297">
    <property type="entry name" value="ANK_REP_REGION"/>
    <property type="match status" value="16"/>
</dbReference>
<dbReference type="InterPro" id="IPR004088">
    <property type="entry name" value="KH_dom_type_1"/>
</dbReference>
<feature type="repeat" description="ANK" evidence="4">
    <location>
        <begin position="973"/>
        <end position="1005"/>
    </location>
</feature>
<feature type="compositionally biased region" description="Basic and acidic residues" evidence="6">
    <location>
        <begin position="1936"/>
        <end position="1951"/>
    </location>
</feature>
<dbReference type="Pfam" id="PF12796">
    <property type="entry name" value="Ank_2"/>
    <property type="match status" value="8"/>
</dbReference>
<dbReference type="InterPro" id="IPR051631">
    <property type="entry name" value="Ankyrin-KH/SAM_domain"/>
</dbReference>
<feature type="region of interest" description="Disordered" evidence="6">
    <location>
        <begin position="2326"/>
        <end position="2374"/>
    </location>
</feature>
<feature type="region of interest" description="Disordered" evidence="6">
    <location>
        <begin position="1724"/>
        <end position="1767"/>
    </location>
</feature>
<feature type="repeat" description="ANK" evidence="4">
    <location>
        <begin position="353"/>
        <end position="385"/>
    </location>
</feature>
<feature type="repeat" description="ANK" evidence="4">
    <location>
        <begin position="153"/>
        <end position="185"/>
    </location>
</feature>
<dbReference type="Gene3D" id="3.30.1370.10">
    <property type="entry name" value="K Homology domain, type 1"/>
    <property type="match status" value="1"/>
</dbReference>
<feature type="compositionally biased region" description="Polar residues" evidence="6">
    <location>
        <begin position="2003"/>
        <end position="2023"/>
    </location>
</feature>
<dbReference type="PROSITE" id="PS50088">
    <property type="entry name" value="ANK_REPEAT"/>
    <property type="match status" value="21"/>
</dbReference>
<evidence type="ECO:0000256" key="6">
    <source>
        <dbReference type="SAM" id="MobiDB-lite"/>
    </source>
</evidence>
<feature type="repeat" description="ANK" evidence="4">
    <location>
        <begin position="488"/>
        <end position="515"/>
    </location>
</feature>
<protein>
    <submittedName>
        <fullName evidence="10">ANK_REP_REGION domain-containing protein</fullName>
    </submittedName>
</protein>
<reference evidence="8 9" key="2">
    <citation type="submission" date="2018-11" db="EMBL/GenBank/DDBJ databases">
        <authorList>
            <consortium name="Pathogen Informatics"/>
        </authorList>
    </citation>
    <scope>NUCLEOTIDE SEQUENCE [LARGE SCALE GENOMIC DNA]</scope>
</reference>
<dbReference type="GO" id="GO:0045087">
    <property type="term" value="P:innate immune response"/>
    <property type="evidence" value="ECO:0007669"/>
    <property type="project" value="TreeGrafter"/>
</dbReference>
<organism evidence="10">
    <name type="scientific">Hymenolepis diminuta</name>
    <name type="common">Rat tapeworm</name>
    <dbReference type="NCBI Taxonomy" id="6216"/>
    <lineage>
        <taxon>Eukaryota</taxon>
        <taxon>Metazoa</taxon>
        <taxon>Spiralia</taxon>
        <taxon>Lophotrochozoa</taxon>
        <taxon>Platyhelminthes</taxon>
        <taxon>Cestoda</taxon>
        <taxon>Eucestoda</taxon>
        <taxon>Cyclophyllidea</taxon>
        <taxon>Hymenolepididae</taxon>
        <taxon>Hymenolepis</taxon>
    </lineage>
</organism>
<feature type="repeat" description="ANK" evidence="4">
    <location>
        <begin position="1042"/>
        <end position="1074"/>
    </location>
</feature>
<feature type="region of interest" description="Disordered" evidence="6">
    <location>
        <begin position="699"/>
        <end position="769"/>
    </location>
</feature>
<feature type="repeat" description="ANK" evidence="4">
    <location>
        <begin position="319"/>
        <end position="351"/>
    </location>
</feature>
<dbReference type="CDD" id="cd00105">
    <property type="entry name" value="KH-I"/>
    <property type="match status" value="1"/>
</dbReference>
<feature type="compositionally biased region" description="Polar residues" evidence="6">
    <location>
        <begin position="1974"/>
        <end position="1993"/>
    </location>
</feature>
<feature type="repeat" description="ANK" evidence="4">
    <location>
        <begin position="1110"/>
        <end position="1142"/>
    </location>
</feature>
<dbReference type="InterPro" id="IPR036612">
    <property type="entry name" value="KH_dom_type_1_sf"/>
</dbReference>
<feature type="compositionally biased region" description="Polar residues" evidence="6">
    <location>
        <begin position="1439"/>
        <end position="1465"/>
    </location>
</feature>
<dbReference type="InterPro" id="IPR036770">
    <property type="entry name" value="Ankyrin_rpt-contain_sf"/>
</dbReference>
<feature type="compositionally biased region" description="Low complexity" evidence="6">
    <location>
        <begin position="2231"/>
        <end position="2242"/>
    </location>
</feature>
<dbReference type="STRING" id="6216.A0A158QG40"/>
<feature type="compositionally biased region" description="Polar residues" evidence="6">
    <location>
        <begin position="1903"/>
        <end position="1915"/>
    </location>
</feature>
<sequence length="2374" mass="254856">MPNVQFDENLNDLNLCRCLKNAPLKDMILKSGRRITDPETWRELNQDSSLTEENARTYSLIQAYLKSGNESVKKYLATVEWEAANNQITLSRAVASSSPDMVESLLRNGADPNVDEEKPESTPLIEASKEGFDQIVEILLRYRANVAQTTTPSCYTALHYAAANGHLNCVKLLLEHGSPMEEQNENGHTPLMEATSNGHIEVARCLIEHGANINTHSSEFKESALTLASYKGHADMVKFLLDAGASHEHRTDEMHTALMEAAMEGHVEVARLLLDHGANVNIPQDSFESPLTLAACGGHTELVTLLIGYEADIEEVNDEGYTPLMEAAREGHEDTVAALLAAGADVNAKTDETQETALTLAACGGFIEICQMLLNAGADMEVGGNGCSTALMEAAQEGHVELVRRLLQQGANVLAMTTSGDTALHYAAENGHFKVCQELIKWGAGPDHIVLTNDAKTPLMKAARSGHLDVVQLLVECGFPIDQTTSKNDATALSLACNGGHVQVVEYLLRMGADLYHELNDGCTMVIECARSGSSAVARLIIDYPHSLHVPMTMNGATTLPNPALQPPMLPQPQLRNGTLPLDATRAAQKAAVQMVSQPDPKLKEALVNAYAIGWADGAASRTQQTAQQDPSRVKLAKSILRCGEESADLSKIPYTEDFTSRLMTLIQEWKGDGAEFISRLDNFMTPITTAVTLTPPRIQNPVVSSSSSSQQQQQRLMFSTPPPPSLPSTLLPTSSYSTSSTKSSSSGAVQTARSSASSTTSCSSDSSVTNVNSQLVDALTSSSMVPSPALYYPTLQRQQQQQTAPVGGNVPVIPALRAAYLPHTAEYSQMYLDKGMGTHQLATNSAQSPLSATNPSGGRVQQVDINAYTESSNESALTLCCNGGYTDLARLLLERGADKEHRDKKSHTPLHTAVYANQRSIVNLLLEFGVDIEAQVERTKDTALSIACSHGRLEIAEDLLARGANKEHRNFSDYTPLSLAASGGFVDVIQLLLKNGAEINSRTGSKLGISPLMLASMNGYTEAVKVLLENGADINAQIETNKNTALTLACFQGQADVVKLLVERKANIEHRAKTGLTPLMEAASGNHVKVGAILLSYGADVNAPPVQTSRDTALTIAADKGKAEFAKLLLDHGANVEARNKKGATSLWLACNGGHLEVVQKLIEKGADVNSQDHRKVSCLMATFRRGHIKVVELLVKFVTQFPSDKDCVRQIKTVCNDPQQYYSYCYFRRTPTVIAFQPTREHISQRVSEGLGSNFYQLSSSLYETMLTHRLSAATAKKPCDFFYSPSRFENLGLTSSQISSETHSKLPLTSSNTNGIIFDVETVPFVDSVTPPLVRASFLLRDSSNSADSITNGFDSCSVLIFYLMISLSCFQDLSEKCQQCRRIISAAKEKQEGEARKNADNLLEQIEQEEEARANREAMQARKRERKRNKRKAKQMSTATTKTTAQNSDDSCEMETTQGKTPSAKVEAQVQEEELRERSPSPAPSSASKEASPAVIRPEKSETMLMVESSSKKKTTGGEAKKPIAVATIPETGKKEKAQKQAKLKQTKRVPAQLTTSSSDFAECIGSDILNPEDDYWTTAYDQASDSTTEWMVAQSASTSRGHRVPTGEGSDWKTSGSSATNGARKSKLSIPVSNHEIGKIIGQGGAVVSALRQMSGIQIDIESAKPGEEERLVNLKGAQDMVQQTKKVIDSLLSGALPGNDLIARVKAGKMLTSIPSVTSVTSSGSRAPVTTSAPKKAPAATLTMKSSTAAQPPPLLTSKSNPVKVSASKLLPTGSWATGKKSDFASVAAGLASSQEVPTKESKTSTKVKSNVIPTASPSISSLLDEQSFPPLSACTTSTSSSVTGKIAQSSEISRDLERRLSELEISPAAVATSAVDFKRPRKVVVSDVPEAVAQPPASSVEYSPPVSTSPQFISPPAPQPQPSSTAVRPFDRAPGSERHARKEGNPIPTQGAPKDIVTSPPFGEQLFSATSSGSNFGQPTPQNPLGSGSEALFPTHTPSTSLPQFDFHQSSMWGQDSSFSNLPPHSSSTQNYPATSTGSNLSALDAFLAASATNEGFTDSRDYRTRTGDAFLQSSRIGGGFPSRDFALFAGLGGSAGSVPVCINSNNNNQSFIGNRLNIPTNKPSSSSLQHGFMQPPSQLSMFSDLLSSTASGSSGNYDFRSGLYQREGEMHQPPAPIGSERQRRQQPHQPQPSNFQQQQQPNLSSSMMDSMRSLLTAGGYGGQQQVPGPQSGSSLNPVGSTWTSQSMQSLHHQSPFWTQNLSGNLGVPSLGSIPQHQPQMTSGMPSLWYNQAPGGGSSGSNNSKNLLAMLQQTLQQSLPLQRPQQQVLSQTLGDQQIPPATTSQVASSSTSGQQRVTQQQQKNQPS</sequence>
<feature type="compositionally biased region" description="Polar residues" evidence="6">
    <location>
        <begin position="1617"/>
        <end position="1628"/>
    </location>
</feature>
<evidence type="ECO:0000256" key="1">
    <source>
        <dbReference type="ARBA" id="ARBA00022737"/>
    </source>
</evidence>
<feature type="repeat" description="ANK" evidence="4">
    <location>
        <begin position="1075"/>
        <end position="1107"/>
    </location>
</feature>
<feature type="compositionally biased region" description="Polar residues" evidence="6">
    <location>
        <begin position="2243"/>
        <end position="2255"/>
    </location>
</feature>
<dbReference type="OrthoDB" id="10071877at2759"/>
<keyword evidence="1" id="KW-0677">Repeat</keyword>
<dbReference type="Gene3D" id="1.25.40.20">
    <property type="entry name" value="Ankyrin repeat-containing domain"/>
    <property type="match status" value="5"/>
</dbReference>
<feature type="compositionally biased region" description="Low complexity" evidence="6">
    <location>
        <begin position="1488"/>
        <end position="1498"/>
    </location>
</feature>
<feature type="domain" description="K Homology" evidence="7">
    <location>
        <begin position="1629"/>
        <end position="1699"/>
    </location>
</feature>
<feature type="compositionally biased region" description="Low complexity" evidence="6">
    <location>
        <begin position="2195"/>
        <end position="2213"/>
    </location>
</feature>
<dbReference type="PROSITE" id="PS50084">
    <property type="entry name" value="KH_TYPE_1"/>
    <property type="match status" value="1"/>
</dbReference>
<dbReference type="SUPFAM" id="SSF48403">
    <property type="entry name" value="Ankyrin repeat"/>
    <property type="match status" value="3"/>
</dbReference>
<evidence type="ECO:0000313" key="10">
    <source>
        <dbReference type="WBParaSite" id="HDID_0000994001-mRNA-1"/>
    </source>
</evidence>
<dbReference type="PANTHER" id="PTHR23206:SF8">
    <property type="entry name" value="ANKYRIN REPEAT AND KH DOMAIN-CONTAINING 1"/>
    <property type="match status" value="1"/>
</dbReference>
<feature type="compositionally biased region" description="Low complexity" evidence="6">
    <location>
        <begin position="1724"/>
        <end position="1751"/>
    </location>
</feature>
<dbReference type="Pfam" id="PF00013">
    <property type="entry name" value="KH_1"/>
    <property type="match status" value="1"/>
</dbReference>
<proteinExistence type="predicted"/>